<dbReference type="EMBL" id="PQVF01000006">
    <property type="protein sequence ID" value="POY36773.1"/>
    <property type="molecule type" value="Genomic_DNA"/>
</dbReference>
<accession>A0A2S5A3S9</accession>
<protein>
    <recommendedName>
        <fullName evidence="3">Outer membrane protein beta-barrel domain-containing protein</fullName>
    </recommendedName>
</protein>
<comment type="caution">
    <text evidence="1">The sequence shown here is derived from an EMBL/GenBank/DDBJ whole genome shotgun (WGS) entry which is preliminary data.</text>
</comment>
<sequence length="72" mass="7943">MEGFNSPFSIGVASGIGYKLSPKISLQSNILYTLQLSSIHDGITDAKLSDYNNRPLKGKYTIWGGFGINYKR</sequence>
<reference evidence="1 2" key="1">
    <citation type="submission" date="2018-01" db="EMBL/GenBank/DDBJ databases">
        <authorList>
            <person name="Gaut B.S."/>
            <person name="Morton B.R."/>
            <person name="Clegg M.T."/>
            <person name="Duvall M.R."/>
        </authorList>
    </citation>
    <scope>NUCLEOTIDE SEQUENCE [LARGE SCALE GENOMIC DNA]</scope>
    <source>
        <strain evidence="1 2">HR-AV</strain>
    </source>
</reference>
<proteinExistence type="predicted"/>
<organism evidence="1 2">
    <name type="scientific">Solitalea longa</name>
    <dbReference type="NCBI Taxonomy" id="2079460"/>
    <lineage>
        <taxon>Bacteria</taxon>
        <taxon>Pseudomonadati</taxon>
        <taxon>Bacteroidota</taxon>
        <taxon>Sphingobacteriia</taxon>
        <taxon>Sphingobacteriales</taxon>
        <taxon>Sphingobacteriaceae</taxon>
        <taxon>Solitalea</taxon>
    </lineage>
</organism>
<dbReference type="AlphaFoldDB" id="A0A2S5A3S9"/>
<keyword evidence="2" id="KW-1185">Reference proteome</keyword>
<name>A0A2S5A3S9_9SPHI</name>
<gene>
    <name evidence="1" type="ORF">C3K47_10480</name>
</gene>
<evidence type="ECO:0008006" key="3">
    <source>
        <dbReference type="Google" id="ProtNLM"/>
    </source>
</evidence>
<dbReference type="Proteomes" id="UP000236893">
    <property type="component" value="Unassembled WGS sequence"/>
</dbReference>
<evidence type="ECO:0000313" key="2">
    <source>
        <dbReference type="Proteomes" id="UP000236893"/>
    </source>
</evidence>
<evidence type="ECO:0000313" key="1">
    <source>
        <dbReference type="EMBL" id="POY36773.1"/>
    </source>
</evidence>